<comment type="caution">
    <text evidence="1">The sequence shown here is derived from an EMBL/GenBank/DDBJ whole genome shotgun (WGS) entry which is preliminary data.</text>
</comment>
<name>A0A426ZFX2_ENSVE</name>
<organism evidence="1 2">
    <name type="scientific">Ensete ventricosum</name>
    <name type="common">Abyssinian banana</name>
    <name type="synonym">Musa ensete</name>
    <dbReference type="NCBI Taxonomy" id="4639"/>
    <lineage>
        <taxon>Eukaryota</taxon>
        <taxon>Viridiplantae</taxon>
        <taxon>Streptophyta</taxon>
        <taxon>Embryophyta</taxon>
        <taxon>Tracheophyta</taxon>
        <taxon>Spermatophyta</taxon>
        <taxon>Magnoliopsida</taxon>
        <taxon>Liliopsida</taxon>
        <taxon>Zingiberales</taxon>
        <taxon>Musaceae</taxon>
        <taxon>Ensete</taxon>
    </lineage>
</organism>
<dbReference type="AlphaFoldDB" id="A0A426ZFX2"/>
<protein>
    <submittedName>
        <fullName evidence="1">Uncharacterized protein</fullName>
    </submittedName>
</protein>
<accession>A0A426ZFX2</accession>
<dbReference type="Proteomes" id="UP000287651">
    <property type="component" value="Unassembled WGS sequence"/>
</dbReference>
<sequence length="135" mass="14636">MSENLSKKRAACGFPMASVVREWLLSIPRTMAATHGFLRALLPDPLLSSSSNAEAAAAPKKLLHCPCPSRTSLPISRRDALLISVLPLGFVALPLPSQARERRGRKAIAPEEYSISREFPLPILVFCTINGVLSC</sequence>
<proteinExistence type="predicted"/>
<dbReference type="EMBL" id="AMZH03006818">
    <property type="protein sequence ID" value="RRT62868.1"/>
    <property type="molecule type" value="Genomic_DNA"/>
</dbReference>
<gene>
    <name evidence="1" type="ORF">B296_00019551</name>
</gene>
<evidence type="ECO:0000313" key="1">
    <source>
        <dbReference type="EMBL" id="RRT62868.1"/>
    </source>
</evidence>
<evidence type="ECO:0000313" key="2">
    <source>
        <dbReference type="Proteomes" id="UP000287651"/>
    </source>
</evidence>
<reference evidence="1 2" key="1">
    <citation type="journal article" date="2014" name="Agronomy (Basel)">
        <title>A Draft Genome Sequence for Ensete ventricosum, the Drought-Tolerant Tree Against Hunger.</title>
        <authorList>
            <person name="Harrison J."/>
            <person name="Moore K.A."/>
            <person name="Paszkiewicz K."/>
            <person name="Jones T."/>
            <person name="Grant M."/>
            <person name="Ambacheew D."/>
            <person name="Muzemil S."/>
            <person name="Studholme D.J."/>
        </authorList>
    </citation>
    <scope>NUCLEOTIDE SEQUENCE [LARGE SCALE GENOMIC DNA]</scope>
</reference>